<feature type="domain" description="Formyl transferase N-terminal" evidence="1">
    <location>
        <begin position="103"/>
        <end position="189"/>
    </location>
</feature>
<reference evidence="2 3" key="1">
    <citation type="submission" date="2023-03" db="EMBL/GenBank/DDBJ databases">
        <title>Fodinicurvata sp. CAU 1616 isolated from sea sendiment.</title>
        <authorList>
            <person name="Kim W."/>
        </authorList>
    </citation>
    <scope>NUCLEOTIDE SEQUENCE [LARGE SCALE GENOMIC DNA]</scope>
    <source>
        <strain evidence="2 3">CAU 1616</strain>
    </source>
</reference>
<keyword evidence="3" id="KW-1185">Reference proteome</keyword>
<dbReference type="SUPFAM" id="SSF53328">
    <property type="entry name" value="Formyltransferase"/>
    <property type="match status" value="1"/>
</dbReference>
<evidence type="ECO:0000313" key="3">
    <source>
        <dbReference type="Proteomes" id="UP001215503"/>
    </source>
</evidence>
<sequence>MHLLLCSKRDLVANLMLHRMLPQLPPARITLLLANRLRSGALAVPQLRMLRLFEEELPNQVLFPLAAAAGAPGELAPFESLAARHDIRLIIADGMGRAGRSALYRELAPDMILTFKFGFLLQPEDIALPRLGAWNLHSGALPERPGLHAAFWAMHDGEASTTATVHQIDEGIDTGPIALMRQRPIEPGRSFFHTMVQNYLQGADMLAELARGLAEGSPPRLQPQSPTAPRRYLPLPDAAALARFEAAGKVMVEPEDYLALARHFLPEGAESQLPPRR</sequence>
<dbReference type="InterPro" id="IPR036477">
    <property type="entry name" value="Formyl_transf_N_sf"/>
</dbReference>
<dbReference type="InterPro" id="IPR002376">
    <property type="entry name" value="Formyl_transf_N"/>
</dbReference>
<dbReference type="Gene3D" id="3.40.50.12230">
    <property type="match status" value="1"/>
</dbReference>
<evidence type="ECO:0000313" key="2">
    <source>
        <dbReference type="EMBL" id="MDF2095513.1"/>
    </source>
</evidence>
<organism evidence="2 3">
    <name type="scientific">Aquibaculum arenosum</name>
    <dbReference type="NCBI Taxonomy" id="3032591"/>
    <lineage>
        <taxon>Bacteria</taxon>
        <taxon>Pseudomonadati</taxon>
        <taxon>Pseudomonadota</taxon>
        <taxon>Alphaproteobacteria</taxon>
        <taxon>Rhodospirillales</taxon>
        <taxon>Rhodovibrionaceae</taxon>
        <taxon>Aquibaculum</taxon>
    </lineage>
</organism>
<name>A0ABT5YKS4_9PROT</name>
<dbReference type="RefSeq" id="WP_275821011.1">
    <property type="nucleotide sequence ID" value="NZ_JARHUD010000003.1"/>
</dbReference>
<dbReference type="Pfam" id="PF00551">
    <property type="entry name" value="Formyl_trans_N"/>
    <property type="match status" value="1"/>
</dbReference>
<gene>
    <name evidence="2" type="ORF">P2G67_05950</name>
</gene>
<dbReference type="PANTHER" id="PTHR11138:SF5">
    <property type="entry name" value="METHIONYL-TRNA FORMYLTRANSFERASE, MITOCHONDRIAL"/>
    <property type="match status" value="1"/>
</dbReference>
<protein>
    <submittedName>
        <fullName evidence="2">Formyltransferase family protein</fullName>
    </submittedName>
</protein>
<dbReference type="Proteomes" id="UP001215503">
    <property type="component" value="Unassembled WGS sequence"/>
</dbReference>
<accession>A0ABT5YKS4</accession>
<proteinExistence type="predicted"/>
<dbReference type="PANTHER" id="PTHR11138">
    <property type="entry name" value="METHIONYL-TRNA FORMYLTRANSFERASE"/>
    <property type="match status" value="1"/>
</dbReference>
<evidence type="ECO:0000259" key="1">
    <source>
        <dbReference type="Pfam" id="PF00551"/>
    </source>
</evidence>
<comment type="caution">
    <text evidence="2">The sequence shown here is derived from an EMBL/GenBank/DDBJ whole genome shotgun (WGS) entry which is preliminary data.</text>
</comment>
<dbReference type="EMBL" id="JARHUD010000003">
    <property type="protein sequence ID" value="MDF2095513.1"/>
    <property type="molecule type" value="Genomic_DNA"/>
</dbReference>